<sequence length="864" mass="93099">MSSTAAKAKPGKSGATSPYAPASKKSRSKISNPPPAKSQKDSAKKKKEEQAKKTAGKERGGGASKFQRAYAEICTKKMSPPVQADNGVMQGLASPNPIIEITYENFDKASIQALSRLFNMPDLVRSMSGLVFKSNEKDKKKAMSLARKQKVAKKEKKEKKEKTGKKGEKVDEKKDKAGKTKEDKRKEAPQVARPPADLVKTIAKLLFRASNLTQFSVVGVNLSLTDLRMLNKGLSLNKKINLESINFVRVPLGDKGLSELCPALCASGAESVRIVGCNVTDFGGVYIASIIRSHGSKRDEAIWSAGLRGAAVKAHSEECPKEIPRQGCLVLDFSHNRLADNSAQVIGEALANDAWLLGLNVGGNLISEKGGRWLYEGLEKNSCLRALVTADNKSIGDEVEKLIGDKITGTAETSAPAAAQLEIVMKAMKAWSRWRATSRDPIDMKPPRAASPLRSPRSSPERKKSDVKEAKKEVEAIEVEEMEEEVKVVAAKKETTAKKTVGKKSAATTSPTRTKALGSSSSSSPPKSTKMATTSPNPPPVPAPAKADAPPPPPVSKKEALSNYNKALSQITPSILNLYTSKFTSLDFKSSRKACNEVNSLKSPPKMLIEICSQVLTVLEVTHTADWNSISSHFKSSRSVLKRLQTFSAHDLTWALSSKKVLKSLALIEDINVESLLKISSFGGQLCSFLKVCWDMYASIRTGNFGQGKILELGFNVRKAFKGKKVPLESVGLGGGGGATIVVEVPKVSAPKVKPLKKAKSDPVKSNGGGGIKIPQMKEGESDKQMLNKLETMVEKISGEINRLETKIGARSTPVKKKSPVKKVASPKKGVSPKGSAKKGGDPEMMKEISEAVAARLKEIWKLN</sequence>
<dbReference type="InterPro" id="IPR032675">
    <property type="entry name" value="LRR_dom_sf"/>
</dbReference>
<feature type="region of interest" description="Disordered" evidence="1">
    <location>
        <begin position="496"/>
        <end position="560"/>
    </location>
</feature>
<keyword evidence="3" id="KW-1185">Reference proteome</keyword>
<comment type="caution">
    <text evidence="2">The sequence shown here is derived from an EMBL/GenBank/DDBJ whole genome shotgun (WGS) entry which is preliminary data.</text>
</comment>
<feature type="region of interest" description="Disordered" evidence="1">
    <location>
        <begin position="754"/>
        <end position="782"/>
    </location>
</feature>
<dbReference type="OrthoDB" id="120976at2759"/>
<feature type="compositionally biased region" description="Basic and acidic residues" evidence="1">
    <location>
        <begin position="459"/>
        <end position="470"/>
    </location>
</feature>
<feature type="compositionally biased region" description="Low complexity" evidence="1">
    <location>
        <begin position="447"/>
        <end position="458"/>
    </location>
</feature>
<name>A0A9W6ZGD1_9STRA</name>
<gene>
    <name evidence="2" type="ORF">TrLO_g14023</name>
</gene>
<feature type="region of interest" description="Disordered" evidence="1">
    <location>
        <begin position="136"/>
        <end position="193"/>
    </location>
</feature>
<feature type="compositionally biased region" description="Pro residues" evidence="1">
    <location>
        <begin position="536"/>
        <end position="555"/>
    </location>
</feature>
<feature type="region of interest" description="Disordered" evidence="1">
    <location>
        <begin position="1"/>
        <end position="65"/>
    </location>
</feature>
<proteinExistence type="predicted"/>
<feature type="compositionally biased region" description="Low complexity" evidence="1">
    <location>
        <begin position="822"/>
        <end position="834"/>
    </location>
</feature>
<accession>A0A9W6ZGD1</accession>
<dbReference type="EMBL" id="BRXW01000396">
    <property type="protein sequence ID" value="GMH50588.1"/>
    <property type="molecule type" value="Genomic_DNA"/>
</dbReference>
<evidence type="ECO:0000256" key="1">
    <source>
        <dbReference type="SAM" id="MobiDB-lite"/>
    </source>
</evidence>
<evidence type="ECO:0008006" key="4">
    <source>
        <dbReference type="Google" id="ProtNLM"/>
    </source>
</evidence>
<feature type="compositionally biased region" description="Basic and acidic residues" evidence="1">
    <location>
        <begin position="437"/>
        <end position="446"/>
    </location>
</feature>
<feature type="region of interest" description="Disordered" evidence="1">
    <location>
        <begin position="809"/>
        <end position="847"/>
    </location>
</feature>
<dbReference type="AlphaFoldDB" id="A0A9W6ZGD1"/>
<dbReference type="Proteomes" id="UP001165122">
    <property type="component" value="Unassembled WGS sequence"/>
</dbReference>
<organism evidence="2 3">
    <name type="scientific">Triparma laevis f. longispina</name>
    <dbReference type="NCBI Taxonomy" id="1714387"/>
    <lineage>
        <taxon>Eukaryota</taxon>
        <taxon>Sar</taxon>
        <taxon>Stramenopiles</taxon>
        <taxon>Ochrophyta</taxon>
        <taxon>Bolidophyceae</taxon>
        <taxon>Parmales</taxon>
        <taxon>Triparmaceae</taxon>
        <taxon>Triparma</taxon>
    </lineage>
</organism>
<feature type="compositionally biased region" description="Basic and acidic residues" evidence="1">
    <location>
        <begin position="38"/>
        <end position="60"/>
    </location>
</feature>
<feature type="compositionally biased region" description="Basic residues" evidence="1">
    <location>
        <begin position="147"/>
        <end position="157"/>
    </location>
</feature>
<evidence type="ECO:0000313" key="2">
    <source>
        <dbReference type="EMBL" id="GMH50588.1"/>
    </source>
</evidence>
<feature type="region of interest" description="Disordered" evidence="1">
    <location>
        <begin position="437"/>
        <end position="470"/>
    </location>
</feature>
<evidence type="ECO:0000313" key="3">
    <source>
        <dbReference type="Proteomes" id="UP001165122"/>
    </source>
</evidence>
<dbReference type="PANTHER" id="PTHR24110">
    <property type="entry name" value="CENTROSOMAL PROTEIN OF 78 KDA"/>
    <property type="match status" value="1"/>
</dbReference>
<dbReference type="PANTHER" id="PTHR24110:SF3">
    <property type="entry name" value="CENTROSOMAL PROTEIN OF 78 KDA"/>
    <property type="match status" value="1"/>
</dbReference>
<dbReference type="SUPFAM" id="SSF52047">
    <property type="entry name" value="RNI-like"/>
    <property type="match status" value="1"/>
</dbReference>
<protein>
    <recommendedName>
        <fullName evidence="4">RNI-like protein</fullName>
    </recommendedName>
</protein>
<dbReference type="Gene3D" id="3.80.10.10">
    <property type="entry name" value="Ribonuclease Inhibitor"/>
    <property type="match status" value="2"/>
</dbReference>
<feature type="compositionally biased region" description="Basic and acidic residues" evidence="1">
    <location>
        <begin position="158"/>
        <end position="188"/>
    </location>
</feature>
<feature type="compositionally biased region" description="Low complexity" evidence="1">
    <location>
        <begin position="519"/>
        <end position="535"/>
    </location>
</feature>
<reference evidence="3" key="1">
    <citation type="journal article" date="2023" name="Commun. Biol.">
        <title>Genome analysis of Parmales, the sister group of diatoms, reveals the evolutionary specialization of diatoms from phago-mixotrophs to photoautotrophs.</title>
        <authorList>
            <person name="Ban H."/>
            <person name="Sato S."/>
            <person name="Yoshikawa S."/>
            <person name="Yamada K."/>
            <person name="Nakamura Y."/>
            <person name="Ichinomiya M."/>
            <person name="Sato N."/>
            <person name="Blanc-Mathieu R."/>
            <person name="Endo H."/>
            <person name="Kuwata A."/>
            <person name="Ogata H."/>
        </authorList>
    </citation>
    <scope>NUCLEOTIDE SEQUENCE [LARGE SCALE GENOMIC DNA]</scope>
    <source>
        <strain evidence="3">NIES 3700</strain>
    </source>
</reference>